<evidence type="ECO:0000313" key="3">
    <source>
        <dbReference type="Proteomes" id="UP000287651"/>
    </source>
</evidence>
<protein>
    <recommendedName>
        <fullName evidence="4">Carboxypeptidase</fullName>
    </recommendedName>
</protein>
<dbReference type="EMBL" id="AMZH03021100">
    <property type="protein sequence ID" value="RRT38548.1"/>
    <property type="molecule type" value="Genomic_DNA"/>
</dbReference>
<accession>A0A426XGE3</accession>
<organism evidence="2 3">
    <name type="scientific">Ensete ventricosum</name>
    <name type="common">Abyssinian banana</name>
    <name type="synonym">Musa ensete</name>
    <dbReference type="NCBI Taxonomy" id="4639"/>
    <lineage>
        <taxon>Eukaryota</taxon>
        <taxon>Viridiplantae</taxon>
        <taxon>Streptophyta</taxon>
        <taxon>Embryophyta</taxon>
        <taxon>Tracheophyta</taxon>
        <taxon>Spermatophyta</taxon>
        <taxon>Magnoliopsida</taxon>
        <taxon>Liliopsida</taxon>
        <taxon>Zingiberales</taxon>
        <taxon>Musaceae</taxon>
        <taxon>Ensete</taxon>
    </lineage>
</organism>
<keyword evidence="1" id="KW-0812">Transmembrane</keyword>
<dbReference type="Proteomes" id="UP000287651">
    <property type="component" value="Unassembled WGS sequence"/>
</dbReference>
<feature type="transmembrane region" description="Helical" evidence="1">
    <location>
        <begin position="42"/>
        <end position="67"/>
    </location>
</feature>
<dbReference type="Gene3D" id="3.40.50.1820">
    <property type="entry name" value="alpha/beta hydrolase"/>
    <property type="match status" value="1"/>
</dbReference>
<evidence type="ECO:0008006" key="4">
    <source>
        <dbReference type="Google" id="ProtNLM"/>
    </source>
</evidence>
<dbReference type="GO" id="GO:0004185">
    <property type="term" value="F:serine-type carboxypeptidase activity"/>
    <property type="evidence" value="ECO:0007669"/>
    <property type="project" value="InterPro"/>
</dbReference>
<dbReference type="SUPFAM" id="SSF53474">
    <property type="entry name" value="alpha/beta-Hydrolases"/>
    <property type="match status" value="1"/>
</dbReference>
<dbReference type="PROSITE" id="PS00131">
    <property type="entry name" value="CARBOXYPEPT_SER_SER"/>
    <property type="match status" value="1"/>
</dbReference>
<comment type="caution">
    <text evidence="2">The sequence shown here is derived from an EMBL/GenBank/DDBJ whole genome shotgun (WGS) entry which is preliminary data.</text>
</comment>
<dbReference type="AlphaFoldDB" id="A0A426XGE3"/>
<keyword evidence="1" id="KW-1133">Transmembrane helix</keyword>
<feature type="transmembrane region" description="Helical" evidence="1">
    <location>
        <begin position="79"/>
        <end position="103"/>
    </location>
</feature>
<evidence type="ECO:0000256" key="1">
    <source>
        <dbReference type="SAM" id="Phobius"/>
    </source>
</evidence>
<gene>
    <name evidence="2" type="ORF">B296_00042165</name>
</gene>
<sequence length="373" mass="40698">MRDISKERKKWCVEFPDVFLPTKPTSNTLLLWFNHGDATGSLTALSLSSVTFFGFLGYVSLAILSCLSSSSAMGMSQPVSVPLLFLPLLLCSSSLSFGFVSAAGTADGSEEWGYVQVRPSKSLRFFLSGVLPPISFKFLTVLAACLLLNERTQKRTCSGGFTGARRESTPARRHGRRCCGCRADLFVEDESLFVKTDWEAATDLTTLLKKLYDEDESRQTSPLFIVAESYGGKFAVTAGLSILKAIEAGELKLKLGELIPSADAPHSQDFYNFLLDSASDPISVAAAQVPRRLSMKIYPTYLSSKASSISTDISSLMNGAIKDKLKIIPETVRYVIWSDPILGVEARFHCCCLVFAAGEGRLILSLKLLQMTS</sequence>
<evidence type="ECO:0000313" key="2">
    <source>
        <dbReference type="EMBL" id="RRT38548.1"/>
    </source>
</evidence>
<feature type="transmembrane region" description="Helical" evidence="1">
    <location>
        <begin position="123"/>
        <end position="148"/>
    </location>
</feature>
<reference evidence="2 3" key="1">
    <citation type="journal article" date="2014" name="Agronomy (Basel)">
        <title>A Draft Genome Sequence for Ensete ventricosum, the Drought-Tolerant Tree Against Hunger.</title>
        <authorList>
            <person name="Harrison J."/>
            <person name="Moore K.A."/>
            <person name="Paszkiewicz K."/>
            <person name="Jones T."/>
            <person name="Grant M."/>
            <person name="Ambacheew D."/>
            <person name="Muzemil S."/>
            <person name="Studholme D.J."/>
        </authorList>
    </citation>
    <scope>NUCLEOTIDE SEQUENCE [LARGE SCALE GENOMIC DNA]</scope>
</reference>
<name>A0A426XGE3_ENSVE</name>
<proteinExistence type="predicted"/>
<keyword evidence="1" id="KW-0472">Membrane</keyword>
<dbReference type="InterPro" id="IPR018202">
    <property type="entry name" value="Ser_caboxypep_ser_AS"/>
</dbReference>
<dbReference type="InterPro" id="IPR029058">
    <property type="entry name" value="AB_hydrolase_fold"/>
</dbReference>